<protein>
    <submittedName>
        <fullName evidence="2">Uncharacterized protein</fullName>
    </submittedName>
</protein>
<reference evidence="2 3" key="1">
    <citation type="submission" date="2019-09" db="EMBL/GenBank/DDBJ databases">
        <title>Gimesia benthica sp. nov., a novel bacterium isolated from deep-sea water of the Northwest Indian Ocean.</title>
        <authorList>
            <person name="Dai X."/>
        </authorList>
    </citation>
    <scope>NUCLEOTIDE SEQUENCE [LARGE SCALE GENOMIC DNA]</scope>
    <source>
        <strain evidence="2 3">E7</strain>
    </source>
</reference>
<evidence type="ECO:0000313" key="2">
    <source>
        <dbReference type="EMBL" id="QGQ21968.1"/>
    </source>
</evidence>
<dbReference type="Proteomes" id="UP000427281">
    <property type="component" value="Chromosome"/>
</dbReference>
<keyword evidence="3" id="KW-1185">Reference proteome</keyword>
<evidence type="ECO:0000256" key="1">
    <source>
        <dbReference type="SAM" id="MobiDB-lite"/>
    </source>
</evidence>
<dbReference type="EMBL" id="CP043930">
    <property type="protein sequence ID" value="QGQ21968.1"/>
    <property type="molecule type" value="Genomic_DNA"/>
</dbReference>
<name>A0A6I6A7L5_9PLAN</name>
<accession>A0A6I6A7L5</accession>
<feature type="region of interest" description="Disordered" evidence="1">
    <location>
        <begin position="55"/>
        <end position="77"/>
    </location>
</feature>
<feature type="compositionally biased region" description="Polar residues" evidence="1">
    <location>
        <begin position="57"/>
        <end position="77"/>
    </location>
</feature>
<proteinExistence type="predicted"/>
<organism evidence="2 3">
    <name type="scientific">Gimesia benthica</name>
    <dbReference type="NCBI Taxonomy" id="2608982"/>
    <lineage>
        <taxon>Bacteria</taxon>
        <taxon>Pseudomonadati</taxon>
        <taxon>Planctomycetota</taxon>
        <taxon>Planctomycetia</taxon>
        <taxon>Planctomycetales</taxon>
        <taxon>Planctomycetaceae</taxon>
        <taxon>Gimesia</taxon>
    </lineage>
</organism>
<dbReference type="KEGG" id="gim:F1728_04355"/>
<gene>
    <name evidence="2" type="ORF">F1728_04355</name>
</gene>
<evidence type="ECO:0000313" key="3">
    <source>
        <dbReference type="Proteomes" id="UP000427281"/>
    </source>
</evidence>
<dbReference type="RefSeq" id="WP_155363059.1">
    <property type="nucleotide sequence ID" value="NZ_CP043930.1"/>
</dbReference>
<sequence length="77" mass="8370">MDGYGIGRKMTGAALGNRLTALADEANKHPPEVQSQWKGMLDHARQVREALIEAKSNPKSTIGRSNAQNCNASYRTS</sequence>
<dbReference type="AlphaFoldDB" id="A0A6I6A7L5"/>